<evidence type="ECO:0000259" key="3">
    <source>
        <dbReference type="Pfam" id="PF21307"/>
    </source>
</evidence>
<evidence type="ECO:0000313" key="6">
    <source>
        <dbReference type="Proteomes" id="UP001157915"/>
    </source>
</evidence>
<dbReference type="InterPro" id="IPR008928">
    <property type="entry name" value="6-hairpin_glycosidase_sf"/>
</dbReference>
<evidence type="ECO:0000259" key="4">
    <source>
        <dbReference type="Pfam" id="PF22124"/>
    </source>
</evidence>
<feature type="domain" description="Glycosyl hydrolase family 95 catalytic" evidence="4">
    <location>
        <begin position="294"/>
        <end position="699"/>
    </location>
</feature>
<dbReference type="InterPro" id="IPR012341">
    <property type="entry name" value="6hp_glycosidase-like_sf"/>
</dbReference>
<sequence>MHTSKYCLRTFFAVLFLAFSLQVKAQESSDLTLWYKQPAADVWTDALPIGNGRLGAMIYGNVEKELIQLNEHTVWSGGPNRNDNPDALASLPEVRRLIFEGKQKEAEQLAAKTIQSKKSHGQKFQPVGDLKIAFEGHDTFTDYRRELDISQAISKVSYVVDGVTYTREAIASFADNVIAIHLTASKPGKISFTASMATPQPNATVALNAEKELTISGTTTDHEGVKGQVKFKSIAKVKNQGGEISSSENSIEVKNANEATIYISIATNFNNYLDLTGDENARAQAFMKKGSTKSFDDLLKTNRVDYQKYFDRVSLNLGETEASKLPTDERLKGFREGDDPQLVTLYYQYGRYLLISSSQPGGQPANLQGIWNQQMSPPWDSKYTININAQMNYWPAEKTNLAELHEPFLKMVSEMAEAGEETARVMYGARGWMAHHNTDIWRITGPVDAIFWGIWSGGGAWTSQHLWDHFQYNGDMDYLKSIYPILKGAAMFYVDFLVEHPENKWLVVNPGTSPENAPAAHDGSSLDAGTTMDNQLVFDAFSAVIQASEMLGEDQSFADSLRTMRDKLPPMHIGKQGQLQEWLDDIDDPNDHHRHISHLYGLFPSNQISPLRTPELYSASKNTLIQRGDVSTGWSMGWKVNWWARMLDGNHAYKLIQNQLSPVGSNQGGGGSYNNLFDAHPPFQIDGNFGCTSGITEMLIQSANGEIHLLPALPDIWQEGSITGIRAKGGFEVVELTWKDGKIEKAVIKSTIGGNLRLRVPNPLVLEKGKGLMKARGENPNPFYQVPVTADPIISPAAQIDLPDLGETSVYDLKTEAGNSYILKSKNL</sequence>
<proteinExistence type="predicted"/>
<organism evidence="5 6">
    <name type="scientific">Algoriphagus winogradskyi</name>
    <dbReference type="NCBI Taxonomy" id="237017"/>
    <lineage>
        <taxon>Bacteria</taxon>
        <taxon>Pseudomonadati</taxon>
        <taxon>Bacteroidota</taxon>
        <taxon>Cytophagia</taxon>
        <taxon>Cytophagales</taxon>
        <taxon>Cyclobacteriaceae</taxon>
        <taxon>Algoriphagus</taxon>
    </lineage>
</organism>
<dbReference type="SUPFAM" id="SSF48208">
    <property type="entry name" value="Six-hairpin glycosidases"/>
    <property type="match status" value="1"/>
</dbReference>
<dbReference type="InterPro" id="IPR049053">
    <property type="entry name" value="AFCA-like_C"/>
</dbReference>
<dbReference type="Pfam" id="PF21307">
    <property type="entry name" value="Glyco_hydro_95_C"/>
    <property type="match status" value="1"/>
</dbReference>
<dbReference type="PANTHER" id="PTHR31084">
    <property type="entry name" value="ALPHA-L-FUCOSIDASE 2"/>
    <property type="match status" value="1"/>
</dbReference>
<dbReference type="Pfam" id="PF22124">
    <property type="entry name" value="Glyco_hydro_95_cat"/>
    <property type="match status" value="1"/>
</dbReference>
<dbReference type="InterPro" id="IPR016518">
    <property type="entry name" value="Alpha-L-fucosidase"/>
</dbReference>
<dbReference type="InterPro" id="IPR054363">
    <property type="entry name" value="GH95_cat"/>
</dbReference>
<dbReference type="PANTHER" id="PTHR31084:SF0">
    <property type="entry name" value="ALPHA-L-FUCOSIDASE 2"/>
    <property type="match status" value="1"/>
</dbReference>
<feature type="signal peptide" evidence="1">
    <location>
        <begin position="1"/>
        <end position="25"/>
    </location>
</feature>
<comment type="caution">
    <text evidence="5">The sequence shown here is derived from an EMBL/GenBank/DDBJ whole genome shotgun (WGS) entry which is preliminary data.</text>
</comment>
<evidence type="ECO:0000256" key="1">
    <source>
        <dbReference type="SAM" id="SignalP"/>
    </source>
</evidence>
<feature type="domain" description="Glycosyl hydrolase family 95 N-terminal" evidence="2">
    <location>
        <begin position="33"/>
        <end position="271"/>
    </location>
</feature>
<feature type="domain" description="Alpha fucosidase A-like C-terminal" evidence="3">
    <location>
        <begin position="701"/>
        <end position="774"/>
    </location>
</feature>
<dbReference type="Gene3D" id="2.70.98.50">
    <property type="entry name" value="putative glycoside hydrolase family protein from bacillus halodurans"/>
    <property type="match status" value="1"/>
</dbReference>
<dbReference type="InterPro" id="IPR027414">
    <property type="entry name" value="GH95_N_dom"/>
</dbReference>
<protein>
    <submittedName>
        <fullName evidence="5">Alpha-L-fucosidase 2</fullName>
    </submittedName>
</protein>
<dbReference type="Pfam" id="PF14498">
    <property type="entry name" value="Glyco_hyd_65N_2"/>
    <property type="match status" value="1"/>
</dbReference>
<dbReference type="PIRSF" id="PIRSF007663">
    <property type="entry name" value="UCP007663"/>
    <property type="match status" value="1"/>
</dbReference>
<name>A0ABY1NAW4_9BACT</name>
<gene>
    <name evidence="5" type="ORF">SAMN06265367_101323</name>
</gene>
<keyword evidence="6" id="KW-1185">Reference proteome</keyword>
<evidence type="ECO:0000259" key="2">
    <source>
        <dbReference type="Pfam" id="PF14498"/>
    </source>
</evidence>
<dbReference type="Gene3D" id="1.50.10.10">
    <property type="match status" value="1"/>
</dbReference>
<dbReference type="EMBL" id="FXUA01000001">
    <property type="protein sequence ID" value="SMP05175.1"/>
    <property type="molecule type" value="Genomic_DNA"/>
</dbReference>
<reference evidence="5 6" key="1">
    <citation type="submission" date="2017-05" db="EMBL/GenBank/DDBJ databases">
        <authorList>
            <person name="Varghese N."/>
            <person name="Submissions S."/>
        </authorList>
    </citation>
    <scope>NUCLEOTIDE SEQUENCE [LARGE SCALE GENOMIC DNA]</scope>
    <source>
        <strain evidence="5 6">DSM 15360</strain>
    </source>
</reference>
<keyword evidence="1" id="KW-0732">Signal</keyword>
<dbReference type="Proteomes" id="UP001157915">
    <property type="component" value="Unassembled WGS sequence"/>
</dbReference>
<evidence type="ECO:0000313" key="5">
    <source>
        <dbReference type="EMBL" id="SMP05175.1"/>
    </source>
</evidence>
<feature type="chain" id="PRO_5046249206" evidence="1">
    <location>
        <begin position="26"/>
        <end position="828"/>
    </location>
</feature>
<dbReference type="RefSeq" id="WP_283411265.1">
    <property type="nucleotide sequence ID" value="NZ_FXUA01000001.1"/>
</dbReference>
<accession>A0ABY1NAW4</accession>